<dbReference type="EMBL" id="LN877951">
    <property type="protein sequence ID" value="CUV06033.1"/>
    <property type="molecule type" value="Genomic_DNA"/>
</dbReference>
<dbReference type="VEuPathDB" id="CryptoDB:GY17_00002923"/>
<dbReference type="VEuPathDB" id="CryptoDB:CHUDEA5_430"/>
<dbReference type="PANTHER" id="PTHR46512">
    <property type="entry name" value="PEPTIDYLPROLYL ISOMERASE"/>
    <property type="match status" value="1"/>
</dbReference>
<reference evidence="1" key="1">
    <citation type="submission" date="2015-08" db="EMBL/GenBank/DDBJ databases">
        <authorList>
            <person name="Babu N.S."/>
            <person name="Beckwith C.J."/>
            <person name="Beseler K.G."/>
            <person name="Brison A."/>
            <person name="Carone J.V."/>
            <person name="Caskin T.P."/>
            <person name="Diamond M."/>
            <person name="Durham M.E."/>
            <person name="Foxe J.M."/>
            <person name="Go M."/>
            <person name="Henderson B.A."/>
            <person name="Jones I.B."/>
            <person name="McGettigan J.A."/>
            <person name="Micheletti S.J."/>
            <person name="Nasrallah M.E."/>
            <person name="Ortiz D."/>
            <person name="Piller C.R."/>
            <person name="Privatt S.R."/>
            <person name="Schneider S.L."/>
            <person name="Sharp S."/>
            <person name="Smith T.C."/>
            <person name="Stanton J.D."/>
            <person name="Ullery H.E."/>
            <person name="Wilson R.J."/>
            <person name="Serrano M.G."/>
            <person name="Buck G."/>
            <person name="Lee V."/>
            <person name="Wang Y."/>
            <person name="Carvalho R."/>
            <person name="Voegtly L."/>
            <person name="Shi R."/>
            <person name="Duckworth R."/>
            <person name="Johnson A."/>
            <person name="Loviza R."/>
            <person name="Walstead R."/>
            <person name="Shah Z."/>
            <person name="Kiflezghi M."/>
            <person name="Wade K."/>
            <person name="Ball S.L."/>
            <person name="Bradley K.W."/>
            <person name="Asai D.J."/>
            <person name="Bowman C.A."/>
            <person name="Russell D.A."/>
            <person name="Pope W.H."/>
            <person name="Jacobs-Sera D."/>
            <person name="Hendrix R.W."/>
            <person name="Hatfull G.F."/>
        </authorList>
    </citation>
    <scope>NUCLEOTIDE SEQUENCE [LARGE SCALE GENOMIC DNA]</scope>
</reference>
<dbReference type="VEuPathDB" id="CryptoDB:ChTU502y2012_385g0375"/>
<dbReference type="SUPFAM" id="SSF48452">
    <property type="entry name" value="TPR-like"/>
    <property type="match status" value="1"/>
</dbReference>
<proteinExistence type="predicted"/>
<dbReference type="InterPro" id="IPR050754">
    <property type="entry name" value="FKBP4/5/8-like"/>
</dbReference>
<dbReference type="Proteomes" id="UP000199752">
    <property type="component" value="Chromosome 5"/>
</dbReference>
<sequence length="133" mass="15920">METTRSEYEFCQTILDNYDKYNDLIKKNQGCTHDRSKERELYERSTTDKLKAIRLFYNKIEEAILEYKNALIYVDYTFPENKNLEEEYNQLITRINLNLSACFLKINEFNMAMLHCNNVLKNDPNNIKVSINL</sequence>
<evidence type="ECO:0000313" key="1">
    <source>
        <dbReference type="EMBL" id="CUV06033.1"/>
    </source>
</evidence>
<name>A0A0S4TF49_CRYHO</name>
<dbReference type="Gene3D" id="1.25.40.10">
    <property type="entry name" value="Tetratricopeptide repeat domain"/>
    <property type="match status" value="1"/>
</dbReference>
<dbReference type="InterPro" id="IPR011990">
    <property type="entry name" value="TPR-like_helical_dom_sf"/>
</dbReference>
<organism evidence="1">
    <name type="scientific">Cryptosporidium hominis</name>
    <dbReference type="NCBI Taxonomy" id="237895"/>
    <lineage>
        <taxon>Eukaryota</taxon>
        <taxon>Sar</taxon>
        <taxon>Alveolata</taxon>
        <taxon>Apicomplexa</taxon>
        <taxon>Conoidasida</taxon>
        <taxon>Coccidia</taxon>
        <taxon>Eucoccidiorida</taxon>
        <taxon>Eimeriorina</taxon>
        <taxon>Cryptosporidiidae</taxon>
        <taxon>Cryptosporidium</taxon>
    </lineage>
</organism>
<protein>
    <submittedName>
        <fullName evidence="1">Uncharacterized protein</fullName>
    </submittedName>
</protein>
<gene>
    <name evidence="1" type="ORF">CHUDEA5_430</name>
</gene>
<dbReference type="AlphaFoldDB" id="A0A0S4TF49"/>
<accession>A0A0S4TF49</accession>